<name>A0A225SNN4_9BURK</name>
<keyword evidence="3" id="KW-1185">Reference proteome</keyword>
<gene>
    <name evidence="2" type="ORF">CEJ45_19865</name>
</gene>
<feature type="chain" id="PRO_5012171992" evidence="1">
    <location>
        <begin position="33"/>
        <end position="329"/>
    </location>
</feature>
<dbReference type="EMBL" id="NJGV01000023">
    <property type="protein sequence ID" value="OWY32721.1"/>
    <property type="molecule type" value="Genomic_DNA"/>
</dbReference>
<evidence type="ECO:0000256" key="1">
    <source>
        <dbReference type="SAM" id="SignalP"/>
    </source>
</evidence>
<dbReference type="PANTHER" id="PTHR35271">
    <property type="entry name" value="ABC TRANSPORTER, SUBSTRATE-BINDING LIPOPROTEIN-RELATED"/>
    <property type="match status" value="1"/>
</dbReference>
<reference evidence="2 3" key="1">
    <citation type="journal article" date="2010" name="Int. J. Syst. Evol. Microbiol.">
        <title>Reclassification of Herbaspirillum putei as a later heterotypic synonym of Herbaspirillum huttiense, with the description of H. huttiense subsp. huttiense subsp. nov. and H. huttiense subsp. putei subsp. nov., comb. nov., and description of Herbaspirillum aquaticum sp. nov.</title>
        <authorList>
            <person name="Dobritsa A.P."/>
            <person name="Reddy M.C."/>
            <person name="Samadpour M."/>
        </authorList>
    </citation>
    <scope>NUCLEOTIDE SEQUENCE [LARGE SCALE GENOMIC DNA]</scope>
    <source>
        <strain evidence="2 3">IEH 4430</strain>
    </source>
</reference>
<evidence type="ECO:0000313" key="3">
    <source>
        <dbReference type="Proteomes" id="UP000214747"/>
    </source>
</evidence>
<dbReference type="InterPro" id="IPR028082">
    <property type="entry name" value="Peripla_BP_I"/>
</dbReference>
<dbReference type="CDD" id="cd06325">
    <property type="entry name" value="PBP1_ABC_unchar_transporter"/>
    <property type="match status" value="1"/>
</dbReference>
<comment type="caution">
    <text evidence="2">The sequence shown here is derived from an EMBL/GenBank/DDBJ whole genome shotgun (WGS) entry which is preliminary data.</text>
</comment>
<accession>A0A225SNN4</accession>
<sequence length="329" mass="34355">MNEERTMFAVSKSLRAIAGALALSAICASALAAEKVVAITSFVEHPALDAVRDGTKDELIAEGFEPGKNLKWDFQSAQANAGTAGQIAKKFVGDNPDVIVAIGTPSAQPMVAATKSIPIVYSAIADPMAAQLVKDWKPSGTNVTGLSHMLDPVKQVEVIKRVVPEAKRVGVVYNPGEANSVSALNNLKGELQKAGLTLVEAAAPRSVDVAPAAKSLIGKIDVMYTTTDNNVVSVFESLAKVCNDAKIPLIASDTGSVKRGAVAALGVNFYDMGRQTGKVVARILKGEKAGEIASSPVKNLELYVNTSAAQKQGVTLSPEFLKSATKVLN</sequence>
<dbReference type="InterPro" id="IPR007487">
    <property type="entry name" value="ABC_transpt-TYRBP-like"/>
</dbReference>
<proteinExistence type="predicted"/>
<protein>
    <submittedName>
        <fullName evidence="2">ABC transporter substrate-binding protein</fullName>
    </submittedName>
</protein>
<feature type="signal peptide" evidence="1">
    <location>
        <begin position="1"/>
        <end position="32"/>
    </location>
</feature>
<dbReference type="Proteomes" id="UP000214747">
    <property type="component" value="Unassembled WGS sequence"/>
</dbReference>
<dbReference type="Gene3D" id="3.40.50.2300">
    <property type="match status" value="2"/>
</dbReference>
<dbReference type="AlphaFoldDB" id="A0A225SNN4"/>
<organism evidence="2 3">
    <name type="scientific">Herbaspirillum aquaticum</name>
    <dbReference type="NCBI Taxonomy" id="568783"/>
    <lineage>
        <taxon>Bacteria</taxon>
        <taxon>Pseudomonadati</taxon>
        <taxon>Pseudomonadota</taxon>
        <taxon>Betaproteobacteria</taxon>
        <taxon>Burkholderiales</taxon>
        <taxon>Oxalobacteraceae</taxon>
        <taxon>Herbaspirillum</taxon>
    </lineage>
</organism>
<dbReference type="Pfam" id="PF04392">
    <property type="entry name" value="ABC_sub_bind"/>
    <property type="match status" value="1"/>
</dbReference>
<dbReference type="PANTHER" id="PTHR35271:SF1">
    <property type="entry name" value="ABC TRANSPORTER, SUBSTRATE-BINDING LIPOPROTEIN"/>
    <property type="match status" value="1"/>
</dbReference>
<evidence type="ECO:0000313" key="2">
    <source>
        <dbReference type="EMBL" id="OWY32721.1"/>
    </source>
</evidence>
<dbReference type="SUPFAM" id="SSF53822">
    <property type="entry name" value="Periplasmic binding protein-like I"/>
    <property type="match status" value="1"/>
</dbReference>
<keyword evidence="1" id="KW-0732">Signal</keyword>